<dbReference type="Proteomes" id="UP000238083">
    <property type="component" value="Unassembled WGS sequence"/>
</dbReference>
<keyword evidence="1" id="KW-0812">Transmembrane</keyword>
<accession>A0A2T0QZV0</accession>
<evidence type="ECO:0000313" key="3">
    <source>
        <dbReference type="Proteomes" id="UP000238083"/>
    </source>
</evidence>
<feature type="transmembrane region" description="Helical" evidence="1">
    <location>
        <begin position="62"/>
        <end position="86"/>
    </location>
</feature>
<gene>
    <name evidence="2" type="ORF">CLV37_111148</name>
</gene>
<protein>
    <submittedName>
        <fullName evidence="2">Uncharacterized protein</fullName>
    </submittedName>
</protein>
<keyword evidence="1" id="KW-0472">Membrane</keyword>
<dbReference type="EMBL" id="PVZF01000011">
    <property type="protein sequence ID" value="PRY12191.1"/>
    <property type="molecule type" value="Genomic_DNA"/>
</dbReference>
<dbReference type="RefSeq" id="WP_106213764.1">
    <property type="nucleotide sequence ID" value="NZ_PVZF01000011.1"/>
</dbReference>
<keyword evidence="1" id="KW-1133">Transmembrane helix</keyword>
<organism evidence="2 3">
    <name type="scientific">Kineococcus rhizosphaerae</name>
    <dbReference type="NCBI Taxonomy" id="559628"/>
    <lineage>
        <taxon>Bacteria</taxon>
        <taxon>Bacillati</taxon>
        <taxon>Actinomycetota</taxon>
        <taxon>Actinomycetes</taxon>
        <taxon>Kineosporiales</taxon>
        <taxon>Kineosporiaceae</taxon>
        <taxon>Kineococcus</taxon>
    </lineage>
</organism>
<keyword evidence="3" id="KW-1185">Reference proteome</keyword>
<proteinExistence type="predicted"/>
<evidence type="ECO:0000256" key="1">
    <source>
        <dbReference type="SAM" id="Phobius"/>
    </source>
</evidence>
<sequence>MAELDGEHPWSDDDAGRVSALERRVAPLRTAAGTTTSLAVLCVAVGAFLLDRAESTVDVSLWPGVVVTALGLVLVLCAGFSVTAYWTCRVLLGPERE</sequence>
<feature type="transmembrane region" description="Helical" evidence="1">
    <location>
        <begin position="31"/>
        <end position="50"/>
    </location>
</feature>
<evidence type="ECO:0000313" key="2">
    <source>
        <dbReference type="EMBL" id="PRY12191.1"/>
    </source>
</evidence>
<dbReference type="AlphaFoldDB" id="A0A2T0QZV0"/>
<reference evidence="2 3" key="1">
    <citation type="submission" date="2018-03" db="EMBL/GenBank/DDBJ databases">
        <title>Genomic Encyclopedia of Archaeal and Bacterial Type Strains, Phase II (KMG-II): from individual species to whole genera.</title>
        <authorList>
            <person name="Goeker M."/>
        </authorList>
    </citation>
    <scope>NUCLEOTIDE SEQUENCE [LARGE SCALE GENOMIC DNA]</scope>
    <source>
        <strain evidence="2 3">DSM 19711</strain>
    </source>
</reference>
<comment type="caution">
    <text evidence="2">The sequence shown here is derived from an EMBL/GenBank/DDBJ whole genome shotgun (WGS) entry which is preliminary data.</text>
</comment>
<name>A0A2T0QZV0_9ACTN</name>